<sequence length="668" mass="74571">MSTVTNVLRDPLGDIPIPVGIQDGLNRWAGHQGFLALLTFYVAIALPLLYFVGLATYRLTLSPLANIPGNKLAALTYWYEIYYDVWLGGQYFRKVEEMHHKYGPIVRISPHEVHFNDPDFIDTLFPGPSRKTNKHFFTGRRTGTQNSMVATVDHDLHRKRRNTVNAYFSSASIRRLEPGMKEDTAKLLSRMEAAGAGEGQVLQMHHVLKAYTADVITQYAFGDSFHFLNEEDYAAGYMEATDVYHMLNHTFCHFPWVSTLMATAPPWALNKCLPILNEMWSKQALWMEKVKEIRNSPNPERVKSTIFEGILNSKLPDEEKSDARLAHEAQLIVLAGQGTTAYTLMAALYELLAHPTELQKVKAELSAAIPTPGDVPSFSQVETLPYLGATVQEVLRLHPGVVSRLPRVSPDLPVVYRGGGGREYVIPPGTPYSMTVPIAHMNADVFEEPYEFRPQRWIDNPRLDRAVIGFARGTRNCIGMTFARQQMFIALAAILRKYDLYRGQEGPTLELYDTIRERDIDLNREFIIPFPAKVDFVGDDHDISAAKHTGLVFKHGSSTGPTVGVRNQPRLLTREYSVDGASVIVKSLERSVISGHPGYPFAMPGDSGTVIFDTDGSPAGMVWGYVDSPCGVGMRCTLYTPMESILASMEEALADEYGWGKFSLTLSA</sequence>
<proteinExistence type="inferred from homology"/>
<keyword evidence="6 8" id="KW-0408">Iron</keyword>
<comment type="similarity">
    <text evidence="2">Belongs to the cytochrome P450 family.</text>
</comment>
<dbReference type="AlphaFoldDB" id="A0AAJ0BUY2"/>
<dbReference type="EMBL" id="MU839036">
    <property type="protein sequence ID" value="KAK1762516.1"/>
    <property type="molecule type" value="Genomic_DNA"/>
</dbReference>
<dbReference type="GO" id="GO:0005506">
    <property type="term" value="F:iron ion binding"/>
    <property type="evidence" value="ECO:0007669"/>
    <property type="project" value="InterPro"/>
</dbReference>
<evidence type="ECO:0000256" key="3">
    <source>
        <dbReference type="ARBA" id="ARBA00022617"/>
    </source>
</evidence>
<dbReference type="Gene3D" id="1.10.630.10">
    <property type="entry name" value="Cytochrome P450"/>
    <property type="match status" value="1"/>
</dbReference>
<protein>
    <submittedName>
        <fullName evidence="10">Cytochrome p450</fullName>
    </submittedName>
</protein>
<organism evidence="10 11">
    <name type="scientific">Phialemonium atrogriseum</name>
    <dbReference type="NCBI Taxonomy" id="1093897"/>
    <lineage>
        <taxon>Eukaryota</taxon>
        <taxon>Fungi</taxon>
        <taxon>Dikarya</taxon>
        <taxon>Ascomycota</taxon>
        <taxon>Pezizomycotina</taxon>
        <taxon>Sordariomycetes</taxon>
        <taxon>Sordariomycetidae</taxon>
        <taxon>Cephalothecales</taxon>
        <taxon>Cephalothecaceae</taxon>
        <taxon>Phialemonium</taxon>
    </lineage>
</organism>
<gene>
    <name evidence="10" type="ORF">QBC33DRAFT_574130</name>
</gene>
<keyword evidence="11" id="KW-1185">Reference proteome</keyword>
<keyword evidence="3 8" id="KW-0349">Heme</keyword>
<dbReference type="Proteomes" id="UP001244011">
    <property type="component" value="Unassembled WGS sequence"/>
</dbReference>
<keyword evidence="9" id="KW-0812">Transmembrane</keyword>
<dbReference type="SUPFAM" id="SSF48264">
    <property type="entry name" value="Cytochrome P450"/>
    <property type="match status" value="1"/>
</dbReference>
<evidence type="ECO:0000256" key="1">
    <source>
        <dbReference type="ARBA" id="ARBA00001971"/>
    </source>
</evidence>
<dbReference type="GO" id="GO:0004497">
    <property type="term" value="F:monooxygenase activity"/>
    <property type="evidence" value="ECO:0007669"/>
    <property type="project" value="UniProtKB-KW"/>
</dbReference>
<dbReference type="RefSeq" id="XP_060278729.1">
    <property type="nucleotide sequence ID" value="XM_060430736.1"/>
</dbReference>
<evidence type="ECO:0000256" key="8">
    <source>
        <dbReference type="PIRSR" id="PIRSR602401-1"/>
    </source>
</evidence>
<dbReference type="GO" id="GO:0016705">
    <property type="term" value="F:oxidoreductase activity, acting on paired donors, with incorporation or reduction of molecular oxygen"/>
    <property type="evidence" value="ECO:0007669"/>
    <property type="project" value="InterPro"/>
</dbReference>
<keyword evidence="9" id="KW-0472">Membrane</keyword>
<evidence type="ECO:0000256" key="2">
    <source>
        <dbReference type="ARBA" id="ARBA00010617"/>
    </source>
</evidence>
<evidence type="ECO:0000256" key="5">
    <source>
        <dbReference type="ARBA" id="ARBA00023002"/>
    </source>
</evidence>
<keyword evidence="9" id="KW-1133">Transmembrane helix</keyword>
<dbReference type="PANTHER" id="PTHR24305:SF157">
    <property type="entry name" value="N-ACETYLTRYPTOPHAN 6-HYDROXYLASE IVOC-RELATED"/>
    <property type="match status" value="1"/>
</dbReference>
<dbReference type="PRINTS" id="PR00385">
    <property type="entry name" value="P450"/>
</dbReference>
<dbReference type="InterPro" id="IPR002401">
    <property type="entry name" value="Cyt_P450_E_grp-I"/>
</dbReference>
<dbReference type="GO" id="GO:0020037">
    <property type="term" value="F:heme binding"/>
    <property type="evidence" value="ECO:0007669"/>
    <property type="project" value="InterPro"/>
</dbReference>
<evidence type="ECO:0000256" key="7">
    <source>
        <dbReference type="ARBA" id="ARBA00023033"/>
    </source>
</evidence>
<dbReference type="InterPro" id="IPR036396">
    <property type="entry name" value="Cyt_P450_sf"/>
</dbReference>
<keyword evidence="7" id="KW-0503">Monooxygenase</keyword>
<dbReference type="GeneID" id="85313923"/>
<reference evidence="10" key="1">
    <citation type="submission" date="2023-06" db="EMBL/GenBank/DDBJ databases">
        <title>Genome-scale phylogeny and comparative genomics of the fungal order Sordariales.</title>
        <authorList>
            <consortium name="Lawrence Berkeley National Laboratory"/>
            <person name="Hensen N."/>
            <person name="Bonometti L."/>
            <person name="Westerberg I."/>
            <person name="Brannstrom I.O."/>
            <person name="Guillou S."/>
            <person name="Cros-Aarteil S."/>
            <person name="Calhoun S."/>
            <person name="Haridas S."/>
            <person name="Kuo A."/>
            <person name="Mondo S."/>
            <person name="Pangilinan J."/>
            <person name="Riley R."/>
            <person name="Labutti K."/>
            <person name="Andreopoulos B."/>
            <person name="Lipzen A."/>
            <person name="Chen C."/>
            <person name="Yanf M."/>
            <person name="Daum C."/>
            <person name="Ng V."/>
            <person name="Clum A."/>
            <person name="Steindorff A."/>
            <person name="Ohm R."/>
            <person name="Martin F."/>
            <person name="Silar P."/>
            <person name="Natvig D."/>
            <person name="Lalanne C."/>
            <person name="Gautier V."/>
            <person name="Ament-Velasquez S.L."/>
            <person name="Kruys A."/>
            <person name="Hutchinson M.I."/>
            <person name="Powell A.J."/>
            <person name="Barry K."/>
            <person name="Miller A.N."/>
            <person name="Grigoriev I.V."/>
            <person name="Debuchy R."/>
            <person name="Gladieux P."/>
            <person name="Thoren M.H."/>
            <person name="Johannesson H."/>
        </authorList>
    </citation>
    <scope>NUCLEOTIDE SEQUENCE</scope>
    <source>
        <strain evidence="10">8032-3</strain>
    </source>
</reference>
<feature type="binding site" description="axial binding residue" evidence="8">
    <location>
        <position position="477"/>
    </location>
    <ligand>
        <name>heme</name>
        <dbReference type="ChEBI" id="CHEBI:30413"/>
    </ligand>
    <ligandPart>
        <name>Fe</name>
        <dbReference type="ChEBI" id="CHEBI:18248"/>
    </ligandPart>
</feature>
<comment type="cofactor">
    <cofactor evidence="1 8">
        <name>heme</name>
        <dbReference type="ChEBI" id="CHEBI:30413"/>
    </cofactor>
</comment>
<evidence type="ECO:0000256" key="6">
    <source>
        <dbReference type="ARBA" id="ARBA00023004"/>
    </source>
</evidence>
<dbReference type="PANTHER" id="PTHR24305">
    <property type="entry name" value="CYTOCHROME P450"/>
    <property type="match status" value="1"/>
</dbReference>
<dbReference type="InterPro" id="IPR001128">
    <property type="entry name" value="Cyt_P450"/>
</dbReference>
<evidence type="ECO:0000256" key="9">
    <source>
        <dbReference type="SAM" id="Phobius"/>
    </source>
</evidence>
<evidence type="ECO:0000256" key="4">
    <source>
        <dbReference type="ARBA" id="ARBA00022723"/>
    </source>
</evidence>
<keyword evidence="4 8" id="KW-0479">Metal-binding</keyword>
<dbReference type="PRINTS" id="PR00463">
    <property type="entry name" value="EP450I"/>
</dbReference>
<feature type="transmembrane region" description="Helical" evidence="9">
    <location>
        <begin position="34"/>
        <end position="57"/>
    </location>
</feature>
<evidence type="ECO:0000313" key="10">
    <source>
        <dbReference type="EMBL" id="KAK1762516.1"/>
    </source>
</evidence>
<dbReference type="InterPro" id="IPR050121">
    <property type="entry name" value="Cytochrome_P450_monoxygenase"/>
</dbReference>
<name>A0AAJ0BUY2_9PEZI</name>
<dbReference type="Pfam" id="PF00067">
    <property type="entry name" value="p450"/>
    <property type="match status" value="1"/>
</dbReference>
<accession>A0AAJ0BUY2</accession>
<dbReference type="CDD" id="cd11062">
    <property type="entry name" value="CYP58-like"/>
    <property type="match status" value="1"/>
</dbReference>
<keyword evidence="5" id="KW-0560">Oxidoreductase</keyword>
<evidence type="ECO:0000313" key="11">
    <source>
        <dbReference type="Proteomes" id="UP001244011"/>
    </source>
</evidence>
<comment type="caution">
    <text evidence="10">The sequence shown here is derived from an EMBL/GenBank/DDBJ whole genome shotgun (WGS) entry which is preliminary data.</text>
</comment>